<keyword evidence="2" id="KW-1185">Reference proteome</keyword>
<protein>
    <submittedName>
        <fullName evidence="1">Uncharacterized protein</fullName>
    </submittedName>
</protein>
<organism evidence="1 2">
    <name type="scientific">Ceratodon purpureus</name>
    <name type="common">Fire moss</name>
    <name type="synonym">Dicranum purpureum</name>
    <dbReference type="NCBI Taxonomy" id="3225"/>
    <lineage>
        <taxon>Eukaryota</taxon>
        <taxon>Viridiplantae</taxon>
        <taxon>Streptophyta</taxon>
        <taxon>Embryophyta</taxon>
        <taxon>Bryophyta</taxon>
        <taxon>Bryophytina</taxon>
        <taxon>Bryopsida</taxon>
        <taxon>Dicranidae</taxon>
        <taxon>Pseudoditrichales</taxon>
        <taxon>Ditrichaceae</taxon>
        <taxon>Ceratodon</taxon>
    </lineage>
</organism>
<comment type="caution">
    <text evidence="1">The sequence shown here is derived from an EMBL/GenBank/DDBJ whole genome shotgun (WGS) entry which is preliminary data.</text>
</comment>
<gene>
    <name evidence="1" type="ORF">KC19_1G197900</name>
</gene>
<dbReference type="AlphaFoldDB" id="A0A8T0JA65"/>
<sequence length="160" mass="17473">MDFHSVHIARTGATGMVAPRARAWPQRNGIMQWLDRSSGMSGFGEFSMMFRSFASNLGRVRVGLGFRVDVHMAEVIVKCTLGVSPPTIRHPCSGYLCDRPLGSFWWRGWTASTWKRPVAVMQTRIASTGAVLAIGVVTGARSMERHRSSGSFSRVGGLSG</sequence>
<reference evidence="1" key="1">
    <citation type="submission" date="2020-06" db="EMBL/GenBank/DDBJ databases">
        <title>WGS assembly of Ceratodon purpureus strain R40.</title>
        <authorList>
            <person name="Carey S.B."/>
            <person name="Jenkins J."/>
            <person name="Shu S."/>
            <person name="Lovell J.T."/>
            <person name="Sreedasyam A."/>
            <person name="Maumus F."/>
            <person name="Tiley G.P."/>
            <person name="Fernandez-Pozo N."/>
            <person name="Barry K."/>
            <person name="Chen C."/>
            <person name="Wang M."/>
            <person name="Lipzen A."/>
            <person name="Daum C."/>
            <person name="Saski C.A."/>
            <person name="Payton A.C."/>
            <person name="Mcbreen J.C."/>
            <person name="Conrad R.E."/>
            <person name="Kollar L.M."/>
            <person name="Olsson S."/>
            <person name="Huttunen S."/>
            <person name="Landis J.B."/>
            <person name="Wickett N.J."/>
            <person name="Johnson M.G."/>
            <person name="Rensing S.A."/>
            <person name="Grimwood J."/>
            <person name="Schmutz J."/>
            <person name="Mcdaniel S.F."/>
        </authorList>
    </citation>
    <scope>NUCLEOTIDE SEQUENCE</scope>
    <source>
        <strain evidence="1">R40</strain>
    </source>
</reference>
<dbReference type="EMBL" id="CM026421">
    <property type="protein sequence ID" value="KAG0591738.1"/>
    <property type="molecule type" value="Genomic_DNA"/>
</dbReference>
<evidence type="ECO:0000313" key="1">
    <source>
        <dbReference type="EMBL" id="KAG0591738.1"/>
    </source>
</evidence>
<dbReference type="Proteomes" id="UP000822688">
    <property type="component" value="Chromosome 1"/>
</dbReference>
<name>A0A8T0JA65_CERPU</name>
<proteinExistence type="predicted"/>
<accession>A0A8T0JA65</accession>
<evidence type="ECO:0000313" key="2">
    <source>
        <dbReference type="Proteomes" id="UP000822688"/>
    </source>
</evidence>